<sequence length="298" mass="31844">MSVSRVWVLNFDAEAELATGRRAPVPFLGRPSWIAHGDLVLDGAGPGPGEGVLPASGRDGVAWCPTPDALRLLRAAGARRLPRAPAEPTLRAANARETFADLHPLAAFGASVAETSGEVEAALRRPALPRHSSRAPAWWLRESLCAAGQGRFLAERWTRESAAWTERAFESGPVHVLPVVDIEEEFSAHAFLFSSGATAFGRHVGQVVRGGSWRSAEPLADSIPELETVLGEVEARLRAMDYAGPVGVDGFRWRDADGASHIAAGTDINARYTMSMGAAFDEVPTEWDAPRGPSQLTP</sequence>
<dbReference type="AlphaFoldDB" id="A0A518ESH7"/>
<keyword evidence="2" id="KW-1185">Reference proteome</keyword>
<dbReference type="EMBL" id="CP036434">
    <property type="protein sequence ID" value="QDV07048.1"/>
    <property type="molecule type" value="Genomic_DNA"/>
</dbReference>
<name>A0A518ESH7_9BACT</name>
<protein>
    <recommendedName>
        <fullName evidence="3">ATP-grasp domain-containing protein</fullName>
    </recommendedName>
</protein>
<dbReference type="Proteomes" id="UP000320390">
    <property type="component" value="Chromosome"/>
</dbReference>
<accession>A0A518ESH7</accession>
<evidence type="ECO:0008006" key="3">
    <source>
        <dbReference type="Google" id="ProtNLM"/>
    </source>
</evidence>
<gene>
    <name evidence="1" type="ORF">Poly30_25670</name>
</gene>
<reference evidence="1 2" key="1">
    <citation type="submission" date="2019-02" db="EMBL/GenBank/DDBJ databases">
        <title>Deep-cultivation of Planctomycetes and their phenomic and genomic characterization uncovers novel biology.</title>
        <authorList>
            <person name="Wiegand S."/>
            <person name="Jogler M."/>
            <person name="Boedeker C."/>
            <person name="Pinto D."/>
            <person name="Vollmers J."/>
            <person name="Rivas-Marin E."/>
            <person name="Kohn T."/>
            <person name="Peeters S.H."/>
            <person name="Heuer A."/>
            <person name="Rast P."/>
            <person name="Oberbeckmann S."/>
            <person name="Bunk B."/>
            <person name="Jeske O."/>
            <person name="Meyerdierks A."/>
            <person name="Storesund J.E."/>
            <person name="Kallscheuer N."/>
            <person name="Luecker S."/>
            <person name="Lage O.M."/>
            <person name="Pohl T."/>
            <person name="Merkel B.J."/>
            <person name="Hornburger P."/>
            <person name="Mueller R.-W."/>
            <person name="Bruemmer F."/>
            <person name="Labrenz M."/>
            <person name="Spormann A.M."/>
            <person name="Op den Camp H."/>
            <person name="Overmann J."/>
            <person name="Amann R."/>
            <person name="Jetten M.S.M."/>
            <person name="Mascher T."/>
            <person name="Medema M.H."/>
            <person name="Devos D.P."/>
            <person name="Kaster A.-K."/>
            <person name="Ovreas L."/>
            <person name="Rohde M."/>
            <person name="Galperin M.Y."/>
            <person name="Jogler C."/>
        </authorList>
    </citation>
    <scope>NUCLEOTIDE SEQUENCE [LARGE SCALE GENOMIC DNA]</scope>
    <source>
        <strain evidence="1 2">Poly30</strain>
    </source>
</reference>
<proteinExistence type="predicted"/>
<organism evidence="1 2">
    <name type="scientific">Saltatorellus ferox</name>
    <dbReference type="NCBI Taxonomy" id="2528018"/>
    <lineage>
        <taxon>Bacteria</taxon>
        <taxon>Pseudomonadati</taxon>
        <taxon>Planctomycetota</taxon>
        <taxon>Planctomycetia</taxon>
        <taxon>Planctomycetia incertae sedis</taxon>
        <taxon>Saltatorellus</taxon>
    </lineage>
</organism>
<evidence type="ECO:0000313" key="1">
    <source>
        <dbReference type="EMBL" id="QDV07048.1"/>
    </source>
</evidence>
<dbReference type="RefSeq" id="WP_145197773.1">
    <property type="nucleotide sequence ID" value="NZ_CP036434.1"/>
</dbReference>
<evidence type="ECO:0000313" key="2">
    <source>
        <dbReference type="Proteomes" id="UP000320390"/>
    </source>
</evidence>
<dbReference type="OrthoDB" id="20966at2"/>